<evidence type="ECO:0000259" key="18">
    <source>
        <dbReference type="Pfam" id="PF08245"/>
    </source>
</evidence>
<evidence type="ECO:0000256" key="5">
    <source>
        <dbReference type="ARBA" id="ARBA00022598"/>
    </source>
</evidence>
<evidence type="ECO:0000313" key="20">
    <source>
        <dbReference type="Proteomes" id="UP001357452"/>
    </source>
</evidence>
<evidence type="ECO:0000259" key="16">
    <source>
        <dbReference type="Pfam" id="PF01225"/>
    </source>
</evidence>
<dbReference type="HAMAP" id="MF_00046">
    <property type="entry name" value="MurC"/>
    <property type="match status" value="1"/>
</dbReference>
<dbReference type="Pfam" id="PF01225">
    <property type="entry name" value="Mur_ligase"/>
    <property type="match status" value="1"/>
</dbReference>
<keyword evidence="15" id="KW-1133">Transmembrane helix</keyword>
<comment type="pathway">
    <text evidence="2 14">Cell wall biogenesis; peptidoglycan biosynthesis.</text>
</comment>
<reference evidence="19 20" key="1">
    <citation type="submission" date="2024-01" db="EMBL/GenBank/DDBJ databases">
        <title>Niabella digestum sp. nov., isolated from waste digestion system.</title>
        <authorList>
            <person name="Zhang L."/>
        </authorList>
    </citation>
    <scope>NUCLEOTIDE SEQUENCE [LARGE SCALE GENOMIC DNA]</scope>
    <source>
        <strain evidence="19 20">A18</strain>
    </source>
</reference>
<keyword evidence="10 14" id="KW-0573">Peptidoglycan synthesis</keyword>
<evidence type="ECO:0000256" key="2">
    <source>
        <dbReference type="ARBA" id="ARBA00004752"/>
    </source>
</evidence>
<evidence type="ECO:0000256" key="9">
    <source>
        <dbReference type="ARBA" id="ARBA00022960"/>
    </source>
</evidence>
<accession>A0ABU7RHN6</accession>
<dbReference type="SUPFAM" id="SSF53244">
    <property type="entry name" value="MurD-like peptide ligases, peptide-binding domain"/>
    <property type="match status" value="1"/>
</dbReference>
<comment type="similarity">
    <text evidence="14">Belongs to the MurCDEF family.</text>
</comment>
<keyword evidence="8 14" id="KW-0067">ATP-binding</keyword>
<keyword evidence="4 14" id="KW-0963">Cytoplasm</keyword>
<feature type="domain" description="Mur ligase N-terminal catalytic" evidence="16">
    <location>
        <begin position="14"/>
        <end position="109"/>
    </location>
</feature>
<dbReference type="RefSeq" id="WP_330974928.1">
    <property type="nucleotide sequence ID" value="NZ_JAZGLY010000005.1"/>
</dbReference>
<dbReference type="InterPro" id="IPR005758">
    <property type="entry name" value="UDP-N-AcMur_Ala_ligase_MurC"/>
</dbReference>
<evidence type="ECO:0000256" key="3">
    <source>
        <dbReference type="ARBA" id="ARBA00012211"/>
    </source>
</evidence>
<comment type="catalytic activity">
    <reaction evidence="13 14">
        <text>UDP-N-acetyl-alpha-D-muramate + L-alanine + ATP = UDP-N-acetyl-alpha-D-muramoyl-L-alanine + ADP + phosphate + H(+)</text>
        <dbReference type="Rhea" id="RHEA:23372"/>
        <dbReference type="ChEBI" id="CHEBI:15378"/>
        <dbReference type="ChEBI" id="CHEBI:30616"/>
        <dbReference type="ChEBI" id="CHEBI:43474"/>
        <dbReference type="ChEBI" id="CHEBI:57972"/>
        <dbReference type="ChEBI" id="CHEBI:70757"/>
        <dbReference type="ChEBI" id="CHEBI:83898"/>
        <dbReference type="ChEBI" id="CHEBI:456216"/>
        <dbReference type="EC" id="6.3.2.8"/>
    </reaction>
</comment>
<dbReference type="InterPro" id="IPR036565">
    <property type="entry name" value="Mur-like_cat_sf"/>
</dbReference>
<dbReference type="Gene3D" id="3.40.50.720">
    <property type="entry name" value="NAD(P)-binding Rossmann-like Domain"/>
    <property type="match status" value="1"/>
</dbReference>
<dbReference type="InterPro" id="IPR050061">
    <property type="entry name" value="MurCDEF_pg_biosynth"/>
</dbReference>
<keyword evidence="6 14" id="KW-0132">Cell division</keyword>
<evidence type="ECO:0000256" key="15">
    <source>
        <dbReference type="SAM" id="Phobius"/>
    </source>
</evidence>
<evidence type="ECO:0000256" key="6">
    <source>
        <dbReference type="ARBA" id="ARBA00022618"/>
    </source>
</evidence>
<feature type="binding site" evidence="14">
    <location>
        <begin position="119"/>
        <end position="125"/>
    </location>
    <ligand>
        <name>ATP</name>
        <dbReference type="ChEBI" id="CHEBI:30616"/>
    </ligand>
</feature>
<evidence type="ECO:0000256" key="13">
    <source>
        <dbReference type="ARBA" id="ARBA00047833"/>
    </source>
</evidence>
<keyword evidence="7 14" id="KW-0547">Nucleotide-binding</keyword>
<keyword evidence="12 14" id="KW-0961">Cell wall biogenesis/degradation</keyword>
<name>A0ABU7RHN6_9BACT</name>
<keyword evidence="20" id="KW-1185">Reference proteome</keyword>
<sequence length="468" mass="52079">MSGNKKNIDAIKSLYFIGIGGIGMSAIARYFLSKGKKISGYDRTETAITKQLQQEGADIHYTEDVDRIPKDVDYVVYTPAIPKDHKELVFYRENGYPVVKRSDILQLITESSFNICVAGTHGKTTTSTMIAHLLRHSGYGCNAFLGGVSANYNTNFWSDKRNVCVIEADEYDRSFLKLSPDMAVVTAVDADHLDIYETEENVKEAFRAFAAKVKPGGVLLKKFGLDRALGGEQALSYSLQNDSAVVYAENIVLRNGGYQFDVVLQDRRISGVELFMGGMHNVENMIAAIAIAAHLNIEDDKIKEAVSSFKGVKRRFEYVIPPAVNGSKSTPVFIDDYAHHPEELKALINGVRTLFSGRKCTLIFQPHLYSRTRDFADAFAEVLGMVDHLILLPIYPARELPIEGVDSKMIWDKVKLDAKSLMSKEELLSWIDSKFAKNIDKEFGEVLVTAGAGDIDKLVDPIKQILVK</sequence>
<keyword evidence="5 14" id="KW-0436">Ligase</keyword>
<feature type="domain" description="Mur ligase central" evidence="18">
    <location>
        <begin position="117"/>
        <end position="292"/>
    </location>
</feature>
<dbReference type="Pfam" id="PF02875">
    <property type="entry name" value="Mur_ligase_C"/>
    <property type="match status" value="1"/>
</dbReference>
<dbReference type="EMBL" id="JAZGLY010000005">
    <property type="protein sequence ID" value="MEE6187519.1"/>
    <property type="molecule type" value="Genomic_DNA"/>
</dbReference>
<dbReference type="Pfam" id="PF08245">
    <property type="entry name" value="Mur_ligase_M"/>
    <property type="match status" value="1"/>
</dbReference>
<dbReference type="InterPro" id="IPR013221">
    <property type="entry name" value="Mur_ligase_cen"/>
</dbReference>
<evidence type="ECO:0000256" key="11">
    <source>
        <dbReference type="ARBA" id="ARBA00023306"/>
    </source>
</evidence>
<comment type="caution">
    <text evidence="19">The sequence shown here is derived from an EMBL/GenBank/DDBJ whole genome shotgun (WGS) entry which is preliminary data.</text>
</comment>
<gene>
    <name evidence="14 19" type="primary">murC</name>
    <name evidence="19" type="ORF">V2H41_09555</name>
</gene>
<dbReference type="EC" id="6.3.2.8" evidence="3 14"/>
<protein>
    <recommendedName>
        <fullName evidence="3 14">UDP-N-acetylmuramate--L-alanine ligase</fullName>
        <ecNumber evidence="3 14">6.3.2.8</ecNumber>
    </recommendedName>
    <alternativeName>
        <fullName evidence="14">UDP-N-acetylmuramoyl-L-alanine synthetase</fullName>
    </alternativeName>
</protein>
<keyword evidence="9 14" id="KW-0133">Cell shape</keyword>
<evidence type="ECO:0000256" key="8">
    <source>
        <dbReference type="ARBA" id="ARBA00022840"/>
    </source>
</evidence>
<comment type="function">
    <text evidence="14">Cell wall formation.</text>
</comment>
<keyword evidence="11 14" id="KW-0131">Cell cycle</keyword>
<dbReference type="SUPFAM" id="SSF53623">
    <property type="entry name" value="MurD-like peptide ligases, catalytic domain"/>
    <property type="match status" value="1"/>
</dbReference>
<organism evidence="19 20">
    <name type="scientific">Niabella digestorum</name>
    <dbReference type="NCBI Taxonomy" id="3117701"/>
    <lineage>
        <taxon>Bacteria</taxon>
        <taxon>Pseudomonadati</taxon>
        <taxon>Bacteroidota</taxon>
        <taxon>Chitinophagia</taxon>
        <taxon>Chitinophagales</taxon>
        <taxon>Chitinophagaceae</taxon>
        <taxon>Niabella</taxon>
    </lineage>
</organism>
<evidence type="ECO:0000256" key="10">
    <source>
        <dbReference type="ARBA" id="ARBA00022984"/>
    </source>
</evidence>
<evidence type="ECO:0000256" key="1">
    <source>
        <dbReference type="ARBA" id="ARBA00004496"/>
    </source>
</evidence>
<keyword evidence="15" id="KW-0472">Membrane</keyword>
<dbReference type="InterPro" id="IPR000713">
    <property type="entry name" value="Mur_ligase_N"/>
</dbReference>
<dbReference type="GO" id="GO:0008763">
    <property type="term" value="F:UDP-N-acetylmuramate-L-alanine ligase activity"/>
    <property type="evidence" value="ECO:0007669"/>
    <property type="project" value="UniProtKB-EC"/>
</dbReference>
<evidence type="ECO:0000313" key="19">
    <source>
        <dbReference type="EMBL" id="MEE6187519.1"/>
    </source>
</evidence>
<evidence type="ECO:0000256" key="7">
    <source>
        <dbReference type="ARBA" id="ARBA00022741"/>
    </source>
</evidence>
<dbReference type="NCBIfam" id="TIGR01082">
    <property type="entry name" value="murC"/>
    <property type="match status" value="1"/>
</dbReference>
<dbReference type="Proteomes" id="UP001357452">
    <property type="component" value="Unassembled WGS sequence"/>
</dbReference>
<dbReference type="Gene3D" id="3.90.190.20">
    <property type="entry name" value="Mur ligase, C-terminal domain"/>
    <property type="match status" value="1"/>
</dbReference>
<feature type="transmembrane region" description="Helical" evidence="15">
    <location>
        <begin position="14"/>
        <end position="32"/>
    </location>
</feature>
<dbReference type="PANTHER" id="PTHR43445">
    <property type="entry name" value="UDP-N-ACETYLMURAMATE--L-ALANINE LIGASE-RELATED"/>
    <property type="match status" value="1"/>
</dbReference>
<feature type="domain" description="Mur ligase C-terminal" evidence="17">
    <location>
        <begin position="330"/>
        <end position="432"/>
    </location>
</feature>
<evidence type="ECO:0000259" key="17">
    <source>
        <dbReference type="Pfam" id="PF02875"/>
    </source>
</evidence>
<evidence type="ECO:0000256" key="12">
    <source>
        <dbReference type="ARBA" id="ARBA00023316"/>
    </source>
</evidence>
<evidence type="ECO:0000256" key="4">
    <source>
        <dbReference type="ARBA" id="ARBA00022490"/>
    </source>
</evidence>
<comment type="subcellular location">
    <subcellularLocation>
        <location evidence="1 14">Cytoplasm</location>
    </subcellularLocation>
</comment>
<evidence type="ECO:0000256" key="14">
    <source>
        <dbReference type="HAMAP-Rule" id="MF_00046"/>
    </source>
</evidence>
<dbReference type="InterPro" id="IPR036615">
    <property type="entry name" value="Mur_ligase_C_dom_sf"/>
</dbReference>
<dbReference type="PANTHER" id="PTHR43445:SF3">
    <property type="entry name" value="UDP-N-ACETYLMURAMATE--L-ALANINE LIGASE"/>
    <property type="match status" value="1"/>
</dbReference>
<dbReference type="InterPro" id="IPR004101">
    <property type="entry name" value="Mur_ligase_C"/>
</dbReference>
<dbReference type="SUPFAM" id="SSF51984">
    <property type="entry name" value="MurCD N-terminal domain"/>
    <property type="match status" value="1"/>
</dbReference>
<proteinExistence type="inferred from homology"/>
<dbReference type="Gene3D" id="3.40.1190.10">
    <property type="entry name" value="Mur-like, catalytic domain"/>
    <property type="match status" value="1"/>
</dbReference>
<keyword evidence="15" id="KW-0812">Transmembrane</keyword>